<gene>
    <name evidence="3" type="ORF">MM415A03788_0005</name>
</gene>
<evidence type="ECO:0000259" key="1">
    <source>
        <dbReference type="PROSITE" id="PS51192"/>
    </source>
</evidence>
<dbReference type="AlphaFoldDB" id="A0A6M3JMT0"/>
<dbReference type="GO" id="GO:0005524">
    <property type="term" value="F:ATP binding"/>
    <property type="evidence" value="ECO:0007669"/>
    <property type="project" value="InterPro"/>
</dbReference>
<dbReference type="EMBL" id="MT141783">
    <property type="protein sequence ID" value="QJA70321.1"/>
    <property type="molecule type" value="Genomic_DNA"/>
</dbReference>
<feature type="domain" description="Helicase ATP-binding" evidence="1">
    <location>
        <begin position="16"/>
        <end position="171"/>
    </location>
</feature>
<dbReference type="GO" id="GO:0032042">
    <property type="term" value="P:mitochondrial DNA metabolic process"/>
    <property type="evidence" value="ECO:0007669"/>
    <property type="project" value="TreeGrafter"/>
</dbReference>
<dbReference type="Gene3D" id="3.40.50.300">
    <property type="entry name" value="P-loop containing nucleotide triphosphate hydrolases"/>
    <property type="match status" value="2"/>
</dbReference>
<dbReference type="InterPro" id="IPR006935">
    <property type="entry name" value="Helicase/UvrB_N"/>
</dbReference>
<dbReference type="PANTHER" id="PTHR47396:SF1">
    <property type="entry name" value="ATP-DEPENDENT HELICASE IRC3-RELATED"/>
    <property type="match status" value="1"/>
</dbReference>
<dbReference type="PROSITE" id="PS51194">
    <property type="entry name" value="HELICASE_CTER"/>
    <property type="match status" value="1"/>
</dbReference>
<dbReference type="CDD" id="cd18799">
    <property type="entry name" value="SF2_C_EcoAI-like"/>
    <property type="match status" value="1"/>
</dbReference>
<evidence type="ECO:0000259" key="2">
    <source>
        <dbReference type="PROSITE" id="PS51194"/>
    </source>
</evidence>
<dbReference type="Pfam" id="PF00271">
    <property type="entry name" value="Helicase_C"/>
    <property type="match status" value="1"/>
</dbReference>
<dbReference type="GO" id="GO:0061749">
    <property type="term" value="F:forked DNA-dependent helicase activity"/>
    <property type="evidence" value="ECO:0007669"/>
    <property type="project" value="TreeGrafter"/>
</dbReference>
<protein>
    <submittedName>
        <fullName evidence="3">Putative type III restriction enzyme</fullName>
    </submittedName>
</protein>
<reference evidence="3" key="1">
    <citation type="submission" date="2020-03" db="EMBL/GenBank/DDBJ databases">
        <title>The deep terrestrial virosphere.</title>
        <authorList>
            <person name="Holmfeldt K."/>
            <person name="Nilsson E."/>
            <person name="Simone D."/>
            <person name="Lopez-Fernandez M."/>
            <person name="Wu X."/>
            <person name="de Brujin I."/>
            <person name="Lundin D."/>
            <person name="Andersson A."/>
            <person name="Bertilsson S."/>
            <person name="Dopson M."/>
        </authorList>
    </citation>
    <scope>NUCLEOTIDE SEQUENCE</scope>
    <source>
        <strain evidence="3">MM415A03788</strain>
    </source>
</reference>
<dbReference type="GO" id="GO:0070125">
    <property type="term" value="P:mitochondrial translational elongation"/>
    <property type="evidence" value="ECO:0007669"/>
    <property type="project" value="TreeGrafter"/>
</dbReference>
<dbReference type="Pfam" id="PF04851">
    <property type="entry name" value="ResIII"/>
    <property type="match status" value="1"/>
</dbReference>
<accession>A0A6M3JMT0</accession>
<organism evidence="3">
    <name type="scientific">viral metagenome</name>
    <dbReference type="NCBI Taxonomy" id="1070528"/>
    <lineage>
        <taxon>unclassified sequences</taxon>
        <taxon>metagenomes</taxon>
        <taxon>organismal metagenomes</taxon>
    </lineage>
</organism>
<feature type="domain" description="Helicase C-terminal" evidence="2">
    <location>
        <begin position="224"/>
        <end position="378"/>
    </location>
</feature>
<name>A0A6M3JMT0_9ZZZZ</name>
<dbReference type="GO" id="GO:0000403">
    <property type="term" value="F:Y-form DNA binding"/>
    <property type="evidence" value="ECO:0007669"/>
    <property type="project" value="TreeGrafter"/>
</dbReference>
<dbReference type="InterPro" id="IPR001650">
    <property type="entry name" value="Helicase_C-like"/>
</dbReference>
<dbReference type="PROSITE" id="PS51192">
    <property type="entry name" value="HELICASE_ATP_BIND_1"/>
    <property type="match status" value="1"/>
</dbReference>
<evidence type="ECO:0000313" key="3">
    <source>
        <dbReference type="EMBL" id="QJA70321.1"/>
    </source>
</evidence>
<dbReference type="SMART" id="SM00487">
    <property type="entry name" value="DEXDc"/>
    <property type="match status" value="1"/>
</dbReference>
<dbReference type="SMART" id="SM00490">
    <property type="entry name" value="HELICc"/>
    <property type="match status" value="1"/>
</dbReference>
<proteinExistence type="predicted"/>
<dbReference type="InterPro" id="IPR014001">
    <property type="entry name" value="Helicase_ATP-bd"/>
</dbReference>
<sequence>MLLRDYQTRTVEMIRAELRKGFKKVLVTLPTGGGKTHILASITDKSILNGHKVIAMMHRRQLVTQMRDRFQECGIDASLIMAGEDYDLECQAQIVTTQTYGRRLKLDAVEWNPFFVDAKVVLIDEAHHALSKTYQDILLNYPDKIIIGVTATPALSTGVGMGNYFDTLIQPVGVQELIDMGHLVPGVYYGPSDPDLSKVRTVAGDYEKKGLDRVMNQPKLIGDVVYNWLKIADNRRTMVFAVNVKHSKALQEEFGRKGIPAEHLDAHSQDEIRADTLERFRSGETRVLCNVGLYTEGTDIPEIECIVLARPTKSDGLFRQMVGRGARPYPGKEKFIVIDHGGNIKRLGFYEDDIEWSLDGRGPAAQRKKKPPKEKTPMICEMCSFVFTGPKCPQCGTEVKFWGKKIEAVEAELQEIKRGKVKNYTTDEKRQWYMMFLSEKERLGKTHSWLLAQYKSKFGVWPRNMDSLTPVQADLAVLNWLKSQRIRYAKRMAKEKAQQSLVRGGELAEQFQARG</sequence>
<dbReference type="InterPro" id="IPR027417">
    <property type="entry name" value="P-loop_NTPase"/>
</dbReference>
<dbReference type="PANTHER" id="PTHR47396">
    <property type="entry name" value="TYPE I RESTRICTION ENZYME ECOKI R PROTEIN"/>
    <property type="match status" value="1"/>
</dbReference>
<dbReference type="SUPFAM" id="SSF52540">
    <property type="entry name" value="P-loop containing nucleoside triphosphate hydrolases"/>
    <property type="match status" value="1"/>
</dbReference>
<dbReference type="GO" id="GO:0036121">
    <property type="term" value="F:double-stranded DNA helicase activity"/>
    <property type="evidence" value="ECO:0007669"/>
    <property type="project" value="TreeGrafter"/>
</dbReference>
<dbReference type="GO" id="GO:0016787">
    <property type="term" value="F:hydrolase activity"/>
    <property type="evidence" value="ECO:0007669"/>
    <property type="project" value="InterPro"/>
</dbReference>
<dbReference type="GO" id="GO:0005759">
    <property type="term" value="C:mitochondrial matrix"/>
    <property type="evidence" value="ECO:0007669"/>
    <property type="project" value="TreeGrafter"/>
</dbReference>
<dbReference type="InterPro" id="IPR050742">
    <property type="entry name" value="Helicase_Restrict-Modif_Enz"/>
</dbReference>